<keyword evidence="2" id="KW-1185">Reference proteome</keyword>
<accession>A0ABP7TVX7</accession>
<organism evidence="1 2">
    <name type="scientific">Actimicrobium antarcticum</name>
    <dbReference type="NCBI Taxonomy" id="1051899"/>
    <lineage>
        <taxon>Bacteria</taxon>
        <taxon>Pseudomonadati</taxon>
        <taxon>Pseudomonadota</taxon>
        <taxon>Betaproteobacteria</taxon>
        <taxon>Burkholderiales</taxon>
        <taxon>Oxalobacteraceae</taxon>
        <taxon>Actimicrobium</taxon>
    </lineage>
</organism>
<dbReference type="EMBL" id="BAAAZE010000014">
    <property type="protein sequence ID" value="GAA4031992.1"/>
    <property type="molecule type" value="Genomic_DNA"/>
</dbReference>
<evidence type="ECO:0000313" key="2">
    <source>
        <dbReference type="Proteomes" id="UP001501353"/>
    </source>
</evidence>
<evidence type="ECO:0000313" key="1">
    <source>
        <dbReference type="EMBL" id="GAA4031992.1"/>
    </source>
</evidence>
<proteinExistence type="predicted"/>
<dbReference type="Proteomes" id="UP001501353">
    <property type="component" value="Unassembled WGS sequence"/>
</dbReference>
<reference evidence="2" key="1">
    <citation type="journal article" date="2019" name="Int. J. Syst. Evol. Microbiol.">
        <title>The Global Catalogue of Microorganisms (GCM) 10K type strain sequencing project: providing services to taxonomists for standard genome sequencing and annotation.</title>
        <authorList>
            <consortium name="The Broad Institute Genomics Platform"/>
            <consortium name="The Broad Institute Genome Sequencing Center for Infectious Disease"/>
            <person name="Wu L."/>
            <person name="Ma J."/>
        </authorList>
    </citation>
    <scope>NUCLEOTIDE SEQUENCE [LARGE SCALE GENOMIC DNA]</scope>
    <source>
        <strain evidence="2">JCM 16673</strain>
    </source>
</reference>
<gene>
    <name evidence="1" type="ORF">GCM10022212_33480</name>
</gene>
<comment type="caution">
    <text evidence="1">The sequence shown here is derived from an EMBL/GenBank/DDBJ whole genome shotgun (WGS) entry which is preliminary data.</text>
</comment>
<name>A0ABP7TVX7_9BURK</name>
<dbReference type="RefSeq" id="WP_344765067.1">
    <property type="nucleotide sequence ID" value="NZ_BAAAZE010000014.1"/>
</dbReference>
<sequence length="130" mass="14662">MDDMKKVWAPRTVPEELQALLAVEASWPITPGQHQSLMESKVAKLFQEAGPVGARQALEMSEEHFPEMALIARNQSAKAWPEALMWSDSMQAMLSRIQWSKEGPLKSEALKLDLLDQMEEQSLQSLIESL</sequence>
<protein>
    <submittedName>
        <fullName evidence="1">Uncharacterized protein</fullName>
    </submittedName>
</protein>